<comment type="caution">
    <text evidence="7">The sequence shown here is derived from an EMBL/GenBank/DDBJ whole genome shotgun (WGS) entry which is preliminary data.</text>
</comment>
<keyword evidence="4" id="KW-0029">Amino-acid transport</keyword>
<dbReference type="PANTHER" id="PTHR30483">
    <property type="entry name" value="LEUCINE-SPECIFIC-BINDING PROTEIN"/>
    <property type="match status" value="1"/>
</dbReference>
<feature type="chain" id="PRO_5019014664" evidence="5">
    <location>
        <begin position="26"/>
        <end position="413"/>
    </location>
</feature>
<keyword evidence="3 5" id="KW-0732">Signal</keyword>
<evidence type="ECO:0000256" key="2">
    <source>
        <dbReference type="ARBA" id="ARBA00022448"/>
    </source>
</evidence>
<dbReference type="CDD" id="cd06340">
    <property type="entry name" value="PBP1_ABC_ligand_binding-like"/>
    <property type="match status" value="1"/>
</dbReference>
<proteinExistence type="inferred from homology"/>
<accession>A0A433HJS2</accession>
<feature type="domain" description="Leucine-binding protein" evidence="6">
    <location>
        <begin position="35"/>
        <end position="359"/>
    </location>
</feature>
<organism evidence="7 8">
    <name type="scientific">Peribacillus cavernae</name>
    <dbReference type="NCBI Taxonomy" id="1674310"/>
    <lineage>
        <taxon>Bacteria</taxon>
        <taxon>Bacillati</taxon>
        <taxon>Bacillota</taxon>
        <taxon>Bacilli</taxon>
        <taxon>Bacillales</taxon>
        <taxon>Bacillaceae</taxon>
        <taxon>Peribacillus</taxon>
    </lineage>
</organism>
<dbReference type="RefSeq" id="WP_126865041.1">
    <property type="nucleotide sequence ID" value="NZ_JAUSTX010000007.1"/>
</dbReference>
<protein>
    <submittedName>
        <fullName evidence="7">Amino acid-binding protein</fullName>
    </submittedName>
</protein>
<dbReference type="InterPro" id="IPR028082">
    <property type="entry name" value="Peripla_BP_I"/>
</dbReference>
<name>A0A433HJS2_9BACI</name>
<comment type="similarity">
    <text evidence="1">Belongs to the leucine-binding protein family.</text>
</comment>
<evidence type="ECO:0000259" key="6">
    <source>
        <dbReference type="Pfam" id="PF13458"/>
    </source>
</evidence>
<sequence>MKKVASVIMVGFLLLLSACSGGASGDGEGSGKSGTLKVGALYPLSGGLALLGEESFRGAELAIEEANKNGGIAGGKKIELVKGDAVDADAAQAEANRLINQENIKTIVGSYSSSIAFAASEVAERSGVLYWELGAVSDTITDRKYKYVVRTNPPASYFSKVHVDFIKEIVTKKLGKELGDIKVGLAYEDSTYGTTIADEAAKLAKKEGINVVTKQAYSAASNDLSSVVLNLKKAAPDVLIAVSYLNDAVLLARQSEELGLKVPVFVGSGGGHTMTDFEDAMGEKANGILNIDFPQYQINREATPGIEEFMALYKEKYGEDPRSGHSLTNYMGMKIVLDVMDKVGEVDPDKLKEEALKYTADPGSTVTGWGVEFDQDTGQNKLGQPYVHQWLNGELKTVWPENVAVEEPQIANK</sequence>
<dbReference type="InterPro" id="IPR051010">
    <property type="entry name" value="BCAA_transport"/>
</dbReference>
<evidence type="ECO:0000256" key="1">
    <source>
        <dbReference type="ARBA" id="ARBA00010062"/>
    </source>
</evidence>
<dbReference type="Gene3D" id="3.40.50.2300">
    <property type="match status" value="2"/>
</dbReference>
<dbReference type="PRINTS" id="PR00337">
    <property type="entry name" value="LEUILEVALBP"/>
</dbReference>
<dbReference type="Pfam" id="PF13458">
    <property type="entry name" value="Peripla_BP_6"/>
    <property type="match status" value="1"/>
</dbReference>
<evidence type="ECO:0000313" key="8">
    <source>
        <dbReference type="Proteomes" id="UP000267430"/>
    </source>
</evidence>
<reference evidence="7 8" key="1">
    <citation type="submission" date="2018-12" db="EMBL/GenBank/DDBJ databases">
        <title>Bacillus chawlae sp. nov., Bacillus glennii sp. nov., and Bacillus saganii sp. nov. Isolated from the Vehicle Assembly Building at Kennedy Space Center where the Viking Spacecraft were Assembled.</title>
        <authorList>
            <person name="Seuylemezian A."/>
            <person name="Vaishampayan P."/>
        </authorList>
    </citation>
    <scope>NUCLEOTIDE SEQUENCE [LARGE SCALE GENOMIC DNA]</scope>
    <source>
        <strain evidence="7 8">L5</strain>
    </source>
</reference>
<evidence type="ECO:0000256" key="4">
    <source>
        <dbReference type="ARBA" id="ARBA00022970"/>
    </source>
</evidence>
<dbReference type="PROSITE" id="PS51257">
    <property type="entry name" value="PROKAR_LIPOPROTEIN"/>
    <property type="match status" value="1"/>
</dbReference>
<gene>
    <name evidence="7" type="ORF">ELQ35_11920</name>
</gene>
<evidence type="ECO:0000256" key="5">
    <source>
        <dbReference type="SAM" id="SignalP"/>
    </source>
</evidence>
<dbReference type="GO" id="GO:0006865">
    <property type="term" value="P:amino acid transport"/>
    <property type="evidence" value="ECO:0007669"/>
    <property type="project" value="UniProtKB-KW"/>
</dbReference>
<dbReference type="EMBL" id="RYZZ01000015">
    <property type="protein sequence ID" value="RUQ28617.1"/>
    <property type="molecule type" value="Genomic_DNA"/>
</dbReference>
<dbReference type="AlphaFoldDB" id="A0A433HJS2"/>
<evidence type="ECO:0000256" key="3">
    <source>
        <dbReference type="ARBA" id="ARBA00022729"/>
    </source>
</evidence>
<dbReference type="InterPro" id="IPR028081">
    <property type="entry name" value="Leu-bd"/>
</dbReference>
<evidence type="ECO:0000313" key="7">
    <source>
        <dbReference type="EMBL" id="RUQ28617.1"/>
    </source>
</evidence>
<dbReference type="PANTHER" id="PTHR30483:SF37">
    <property type="entry name" value="ABC TRANSPORTER SUBSTRATE-BINDING PROTEIN"/>
    <property type="match status" value="1"/>
</dbReference>
<keyword evidence="2" id="KW-0813">Transport</keyword>
<keyword evidence="8" id="KW-1185">Reference proteome</keyword>
<dbReference type="OrthoDB" id="9783240at2"/>
<dbReference type="Proteomes" id="UP000267430">
    <property type="component" value="Unassembled WGS sequence"/>
</dbReference>
<feature type="signal peptide" evidence="5">
    <location>
        <begin position="1"/>
        <end position="25"/>
    </location>
</feature>
<dbReference type="SUPFAM" id="SSF53822">
    <property type="entry name" value="Periplasmic binding protein-like I"/>
    <property type="match status" value="1"/>
</dbReference>
<dbReference type="InterPro" id="IPR000709">
    <property type="entry name" value="Leu_Ile_Val-bd"/>
</dbReference>